<reference evidence="6 7" key="1">
    <citation type="submission" date="2023-08" db="EMBL/GenBank/DDBJ databases">
        <title>genomic of DY56.</title>
        <authorList>
            <person name="Wang Y."/>
        </authorList>
    </citation>
    <scope>NUCLEOTIDE SEQUENCE [LARGE SCALE GENOMIC DNA]</scope>
    <source>
        <strain evidence="6 7">DY56-A-20</strain>
    </source>
</reference>
<evidence type="ECO:0000256" key="4">
    <source>
        <dbReference type="SAM" id="MobiDB-lite"/>
    </source>
</evidence>
<dbReference type="PROSITE" id="PS01117">
    <property type="entry name" value="HTH_MARR_1"/>
    <property type="match status" value="1"/>
</dbReference>
<keyword evidence="2 6" id="KW-0238">DNA-binding</keyword>
<dbReference type="Gene3D" id="1.10.10.10">
    <property type="entry name" value="Winged helix-like DNA-binding domain superfamily/Winged helix DNA-binding domain"/>
    <property type="match status" value="1"/>
</dbReference>
<feature type="region of interest" description="Disordered" evidence="4">
    <location>
        <begin position="180"/>
        <end position="206"/>
    </location>
</feature>
<organism evidence="6 7">
    <name type="scientific">Qipengyuania benthica</name>
    <dbReference type="NCBI Taxonomy" id="3067651"/>
    <lineage>
        <taxon>Bacteria</taxon>
        <taxon>Pseudomonadati</taxon>
        <taxon>Pseudomonadota</taxon>
        <taxon>Alphaproteobacteria</taxon>
        <taxon>Sphingomonadales</taxon>
        <taxon>Erythrobacteraceae</taxon>
        <taxon>Qipengyuania</taxon>
    </lineage>
</organism>
<dbReference type="Proteomes" id="UP001235664">
    <property type="component" value="Unassembled WGS sequence"/>
</dbReference>
<keyword evidence="7" id="KW-1185">Reference proteome</keyword>
<dbReference type="SMART" id="SM00347">
    <property type="entry name" value="HTH_MARR"/>
    <property type="match status" value="1"/>
</dbReference>
<feature type="compositionally biased region" description="Basic and acidic residues" evidence="4">
    <location>
        <begin position="187"/>
        <end position="203"/>
    </location>
</feature>
<keyword evidence="3" id="KW-0804">Transcription</keyword>
<keyword evidence="1" id="KW-0805">Transcription regulation</keyword>
<comment type="caution">
    <text evidence="6">The sequence shown here is derived from an EMBL/GenBank/DDBJ whole genome shotgun (WGS) entry which is preliminary data.</text>
</comment>
<dbReference type="SUPFAM" id="SSF46785">
    <property type="entry name" value="Winged helix' DNA-binding domain"/>
    <property type="match status" value="1"/>
</dbReference>
<dbReference type="InterPro" id="IPR036388">
    <property type="entry name" value="WH-like_DNA-bd_sf"/>
</dbReference>
<gene>
    <name evidence="6" type="ORF">Q9K01_04790</name>
</gene>
<accession>A0ABT9H6J4</accession>
<dbReference type="InterPro" id="IPR023187">
    <property type="entry name" value="Tscrpt_reg_MarR-type_CS"/>
</dbReference>
<proteinExistence type="predicted"/>
<evidence type="ECO:0000256" key="2">
    <source>
        <dbReference type="ARBA" id="ARBA00023125"/>
    </source>
</evidence>
<dbReference type="InterPro" id="IPR000835">
    <property type="entry name" value="HTH_MarR-typ"/>
</dbReference>
<evidence type="ECO:0000259" key="5">
    <source>
        <dbReference type="SMART" id="SM00347"/>
    </source>
</evidence>
<dbReference type="InterPro" id="IPR036390">
    <property type="entry name" value="WH_DNA-bd_sf"/>
</dbReference>
<sequence>MAQLAYLHEGVEPVRTEGDAVFALTLSLFGEDQRRISHLAEDARAAGLAVGKPRPLESLLEGSGGVLGDVVVADCPQIDAGKLAALIRLDERVARAGARLIVATSADALDDVFGCLERSRPQILIGAQRAEGLVAMGAALAQLPGRRLREDDGEERMLLLRLTEQVVRIAEKLDRLAPGADGGALRAPDRPFRPAEEDREFLRRPRPPLPDPRLIKQIVRDRRLRSKYFAEELFADPAWDILLDLTMARAEHRRVSVSSLCIAAGVPPTTALRWVAQMVESGLLERMQDQEDKRRAFIALSDRSADAMARYFAEIKSSRASPI</sequence>
<evidence type="ECO:0000256" key="3">
    <source>
        <dbReference type="ARBA" id="ARBA00023163"/>
    </source>
</evidence>
<dbReference type="Pfam" id="PF13463">
    <property type="entry name" value="HTH_27"/>
    <property type="match status" value="1"/>
</dbReference>
<protein>
    <submittedName>
        <fullName evidence="6">Winged helix DNA-binding protein</fullName>
    </submittedName>
</protein>
<evidence type="ECO:0000256" key="1">
    <source>
        <dbReference type="ARBA" id="ARBA00023015"/>
    </source>
</evidence>
<dbReference type="GO" id="GO:0003677">
    <property type="term" value="F:DNA binding"/>
    <property type="evidence" value="ECO:0007669"/>
    <property type="project" value="UniProtKB-KW"/>
</dbReference>
<feature type="domain" description="HTH marR-type" evidence="5">
    <location>
        <begin position="227"/>
        <end position="320"/>
    </location>
</feature>
<evidence type="ECO:0000313" key="6">
    <source>
        <dbReference type="EMBL" id="MDP4538939.1"/>
    </source>
</evidence>
<evidence type="ECO:0000313" key="7">
    <source>
        <dbReference type="Proteomes" id="UP001235664"/>
    </source>
</evidence>
<dbReference type="RefSeq" id="WP_305929046.1">
    <property type="nucleotide sequence ID" value="NZ_JAVAIL010000001.1"/>
</dbReference>
<name>A0ABT9H6J4_9SPHN</name>
<dbReference type="EMBL" id="JAVAIL010000001">
    <property type="protein sequence ID" value="MDP4538939.1"/>
    <property type="molecule type" value="Genomic_DNA"/>
</dbReference>